<accession>A0A075I4F3</accession>
<protein>
    <submittedName>
        <fullName evidence="1">Uncharacterized protein</fullName>
    </submittedName>
</protein>
<dbReference type="EMBL" id="KF901217">
    <property type="protein sequence ID" value="AIF22864.1"/>
    <property type="molecule type" value="Genomic_DNA"/>
</dbReference>
<sequence>MESVYKERNYSEIKIKENTGSEILGIITHDTIEKFEEKAFQIDVSEKIFKK</sequence>
<proteinExistence type="predicted"/>
<reference evidence="1" key="1">
    <citation type="journal article" date="2014" name="Genome Biol. Evol.">
        <title>Pangenome evidence for extensive interdomain horizontal transfer affecting lineage core and shell genes in uncultured planktonic thaumarchaeota and euryarchaeota.</title>
        <authorList>
            <person name="Deschamps P."/>
            <person name="Zivanovic Y."/>
            <person name="Moreira D."/>
            <person name="Rodriguez-Valera F."/>
            <person name="Lopez-Garcia P."/>
        </authorList>
    </citation>
    <scope>NUCLEOTIDE SEQUENCE</scope>
</reference>
<dbReference type="AlphaFoldDB" id="A0A075I4F3"/>
<evidence type="ECO:0000313" key="1">
    <source>
        <dbReference type="EMBL" id="AIF22864.1"/>
    </source>
</evidence>
<organism evidence="1">
    <name type="scientific">uncultured marine thaumarchaeote SAT1000_10_G09</name>
    <dbReference type="NCBI Taxonomy" id="1456375"/>
    <lineage>
        <taxon>Archaea</taxon>
        <taxon>Nitrososphaerota</taxon>
        <taxon>environmental samples</taxon>
    </lineage>
</organism>
<name>A0A075I4F3_9ARCH</name>